<comment type="caution">
    <text evidence="7">The sequence shown here is derived from an EMBL/GenBank/DDBJ whole genome shotgun (WGS) entry which is preliminary data.</text>
</comment>
<evidence type="ECO:0000256" key="4">
    <source>
        <dbReference type="ARBA" id="ARBA00022827"/>
    </source>
</evidence>
<evidence type="ECO:0000256" key="3">
    <source>
        <dbReference type="ARBA" id="ARBA00022630"/>
    </source>
</evidence>
<dbReference type="Proteomes" id="UP000006447">
    <property type="component" value="Unassembled WGS sequence"/>
</dbReference>
<evidence type="ECO:0000259" key="6">
    <source>
        <dbReference type="PROSITE" id="PS51387"/>
    </source>
</evidence>
<dbReference type="InterPro" id="IPR036318">
    <property type="entry name" value="FAD-bd_PCMH-like_sf"/>
</dbReference>
<dbReference type="AlphaFoldDB" id="I0WM12"/>
<accession>I0WM12</accession>
<dbReference type="PANTHER" id="PTHR42973:SF39">
    <property type="entry name" value="FAD-BINDING PCMH-TYPE DOMAIN-CONTAINING PROTEIN"/>
    <property type="match status" value="1"/>
</dbReference>
<gene>
    <name evidence="7" type="ORF">W59_23800</name>
</gene>
<feature type="domain" description="FAD-binding PCMH-type" evidence="6">
    <location>
        <begin position="1"/>
        <end position="138"/>
    </location>
</feature>
<dbReference type="InterPro" id="IPR016169">
    <property type="entry name" value="FAD-bd_PCMH_sub2"/>
</dbReference>
<dbReference type="Gene3D" id="3.40.462.20">
    <property type="match status" value="1"/>
</dbReference>
<dbReference type="InterPro" id="IPR012951">
    <property type="entry name" value="BBE"/>
</dbReference>
<keyword evidence="3" id="KW-0285">Flavoprotein</keyword>
<dbReference type="Pfam" id="PF01565">
    <property type="entry name" value="FAD_binding_4"/>
    <property type="match status" value="1"/>
</dbReference>
<comment type="similarity">
    <text evidence="2">Belongs to the oxygen-dependent FAD-linked oxidoreductase family.</text>
</comment>
<dbReference type="PANTHER" id="PTHR42973">
    <property type="entry name" value="BINDING OXIDOREDUCTASE, PUTATIVE (AFU_ORTHOLOGUE AFUA_1G17690)-RELATED"/>
    <property type="match status" value="1"/>
</dbReference>
<dbReference type="GO" id="GO:0071949">
    <property type="term" value="F:FAD binding"/>
    <property type="evidence" value="ECO:0007669"/>
    <property type="project" value="InterPro"/>
</dbReference>
<dbReference type="InterPro" id="IPR050416">
    <property type="entry name" value="FAD-linked_Oxidoreductase"/>
</dbReference>
<comment type="cofactor">
    <cofactor evidence="1">
        <name>FAD</name>
        <dbReference type="ChEBI" id="CHEBI:57692"/>
    </cofactor>
</comment>
<dbReference type="GO" id="GO:0016491">
    <property type="term" value="F:oxidoreductase activity"/>
    <property type="evidence" value="ECO:0007669"/>
    <property type="project" value="UniProtKB-KW"/>
</dbReference>
<evidence type="ECO:0000313" key="7">
    <source>
        <dbReference type="EMBL" id="EID77428.1"/>
    </source>
</evidence>
<dbReference type="SUPFAM" id="SSF56176">
    <property type="entry name" value="FAD-binding/transporter-associated domain-like"/>
    <property type="match status" value="1"/>
</dbReference>
<protein>
    <submittedName>
        <fullName evidence="7">Secreted FAD-linked oxidase</fullName>
    </submittedName>
</protein>
<evidence type="ECO:0000313" key="8">
    <source>
        <dbReference type="Proteomes" id="UP000006447"/>
    </source>
</evidence>
<proteinExistence type="inferred from homology"/>
<dbReference type="InterPro" id="IPR016166">
    <property type="entry name" value="FAD-bd_PCMH"/>
</dbReference>
<organism evidence="7 8">
    <name type="scientific">Rhodococcus opacus RKJ300 = JCM 13270</name>
    <dbReference type="NCBI Taxonomy" id="1165867"/>
    <lineage>
        <taxon>Bacteria</taxon>
        <taxon>Bacillati</taxon>
        <taxon>Actinomycetota</taxon>
        <taxon>Actinomycetes</taxon>
        <taxon>Mycobacteriales</taxon>
        <taxon>Nocardiaceae</taxon>
        <taxon>Rhodococcus</taxon>
    </lineage>
</organism>
<dbReference type="Pfam" id="PF08031">
    <property type="entry name" value="BBE"/>
    <property type="match status" value="1"/>
</dbReference>
<dbReference type="PATRIC" id="fig|1165867.3.peg.4854"/>
<name>I0WM12_RHOOP</name>
<evidence type="ECO:0000256" key="2">
    <source>
        <dbReference type="ARBA" id="ARBA00005466"/>
    </source>
</evidence>
<sequence length="448" mass="49414">MYNAETQVVIDLSGMESVGFDEKRDAFYVEPGATVLNVVETLYRKWGVTIPAGMCYSVGMGGHISGGGWGLLCREFGLTVDHLCAVEVVTVGADQVARAIVSTNAPRDPTRDLWWAHTGGGGGSFGVVTKYWFRAPGSHGTPDTLLPKPPAEVYLHVLALPWAQMSQPDFTALVRNYGRWHEANSAHGGKYDSLMSFLALGHQSNGQLSLMTQMDATLPGALDLLQRFVAEVTGEVSAVARPMDRPMGEFAPMQDHFTAQRIPWLQATRLLGVTNPTLTNPAMRGDFKSAYLRKGFPDTHIEALFRHLTRTDFVNPNAMVVASSYGGKVNTIESADTATPHRDSIIKLLYQAYWSDPGQDTANIKWLRDMYQDVYAATGGVPVSNEVTDGCYINYADIDLNSPEFNRSSSPWWELYFGANYPRLQQAKARWDPLNIFRHGQSVRLPGS</sequence>
<keyword evidence="4" id="KW-0274">FAD</keyword>
<dbReference type="PROSITE" id="PS51387">
    <property type="entry name" value="FAD_PCMH"/>
    <property type="match status" value="1"/>
</dbReference>
<dbReference type="EMBL" id="AJJH01000135">
    <property type="protein sequence ID" value="EID77428.1"/>
    <property type="molecule type" value="Genomic_DNA"/>
</dbReference>
<dbReference type="InterPro" id="IPR006094">
    <property type="entry name" value="Oxid_FAD_bind_N"/>
</dbReference>
<evidence type="ECO:0000256" key="1">
    <source>
        <dbReference type="ARBA" id="ARBA00001974"/>
    </source>
</evidence>
<reference evidence="7 8" key="1">
    <citation type="journal article" date="2012" name="J. Bacteriol.">
        <title>Draft genome sequence of the nitrophenol-degrading actinomycete Rhodococcus imtechensis RKJ300.</title>
        <authorList>
            <person name="Vikram S."/>
            <person name="Kumar S."/>
            <person name="Subramanian S."/>
            <person name="Raghava G.P."/>
        </authorList>
    </citation>
    <scope>NUCLEOTIDE SEQUENCE [LARGE SCALE GENOMIC DNA]</scope>
    <source>
        <strain evidence="7 8">RKJ300</strain>
    </source>
</reference>
<dbReference type="Gene3D" id="3.30.465.10">
    <property type="match status" value="1"/>
</dbReference>
<evidence type="ECO:0000256" key="5">
    <source>
        <dbReference type="ARBA" id="ARBA00023002"/>
    </source>
</evidence>
<keyword evidence="5" id="KW-0560">Oxidoreductase</keyword>